<evidence type="ECO:0000256" key="2">
    <source>
        <dbReference type="SAM" id="MobiDB-lite"/>
    </source>
</evidence>
<feature type="coiled-coil region" evidence="1">
    <location>
        <begin position="51"/>
        <end position="78"/>
    </location>
</feature>
<keyword evidence="4" id="KW-1185">Reference proteome</keyword>
<dbReference type="InterPro" id="IPR012471">
    <property type="entry name" value="DUF1690"/>
</dbReference>
<organism evidence="3 4">
    <name type="scientific">Hydnum rufescens UP504</name>
    <dbReference type="NCBI Taxonomy" id="1448309"/>
    <lineage>
        <taxon>Eukaryota</taxon>
        <taxon>Fungi</taxon>
        <taxon>Dikarya</taxon>
        <taxon>Basidiomycota</taxon>
        <taxon>Agaricomycotina</taxon>
        <taxon>Agaricomycetes</taxon>
        <taxon>Cantharellales</taxon>
        <taxon>Hydnaceae</taxon>
        <taxon>Hydnum</taxon>
    </lineage>
</organism>
<dbReference type="Proteomes" id="UP000886523">
    <property type="component" value="Unassembled WGS sequence"/>
</dbReference>
<evidence type="ECO:0000256" key="1">
    <source>
        <dbReference type="SAM" id="Coils"/>
    </source>
</evidence>
<protein>
    <recommendedName>
        <fullName evidence="5">DUF1690-domain-containing protein</fullName>
    </recommendedName>
</protein>
<dbReference type="EMBL" id="MU129004">
    <property type="protein sequence ID" value="KAF9511153.1"/>
    <property type="molecule type" value="Genomic_DNA"/>
</dbReference>
<keyword evidence="1" id="KW-0175">Coiled coil</keyword>
<reference evidence="3" key="1">
    <citation type="journal article" date="2020" name="Nat. Commun.">
        <title>Large-scale genome sequencing of mycorrhizal fungi provides insights into the early evolution of symbiotic traits.</title>
        <authorList>
            <person name="Miyauchi S."/>
            <person name="Kiss E."/>
            <person name="Kuo A."/>
            <person name="Drula E."/>
            <person name="Kohler A."/>
            <person name="Sanchez-Garcia M."/>
            <person name="Morin E."/>
            <person name="Andreopoulos B."/>
            <person name="Barry K.W."/>
            <person name="Bonito G."/>
            <person name="Buee M."/>
            <person name="Carver A."/>
            <person name="Chen C."/>
            <person name="Cichocki N."/>
            <person name="Clum A."/>
            <person name="Culley D."/>
            <person name="Crous P.W."/>
            <person name="Fauchery L."/>
            <person name="Girlanda M."/>
            <person name="Hayes R.D."/>
            <person name="Keri Z."/>
            <person name="LaButti K."/>
            <person name="Lipzen A."/>
            <person name="Lombard V."/>
            <person name="Magnuson J."/>
            <person name="Maillard F."/>
            <person name="Murat C."/>
            <person name="Nolan M."/>
            <person name="Ohm R.A."/>
            <person name="Pangilinan J."/>
            <person name="Pereira M.F."/>
            <person name="Perotto S."/>
            <person name="Peter M."/>
            <person name="Pfister S."/>
            <person name="Riley R."/>
            <person name="Sitrit Y."/>
            <person name="Stielow J.B."/>
            <person name="Szollosi G."/>
            <person name="Zifcakova L."/>
            <person name="Stursova M."/>
            <person name="Spatafora J.W."/>
            <person name="Tedersoo L."/>
            <person name="Vaario L.M."/>
            <person name="Yamada A."/>
            <person name="Yan M."/>
            <person name="Wang P."/>
            <person name="Xu J."/>
            <person name="Bruns T."/>
            <person name="Baldrian P."/>
            <person name="Vilgalys R."/>
            <person name="Dunand C."/>
            <person name="Henrissat B."/>
            <person name="Grigoriev I.V."/>
            <person name="Hibbett D."/>
            <person name="Nagy L.G."/>
            <person name="Martin F.M."/>
        </authorList>
    </citation>
    <scope>NUCLEOTIDE SEQUENCE</scope>
    <source>
        <strain evidence="3">UP504</strain>
    </source>
</reference>
<dbReference type="OrthoDB" id="5544375at2759"/>
<sequence>MGSGQSAPTERVFHNEIPISFSQDLVNRLEDNLSTPDTTPERQNTLDNHVRARIQAELARLQAEEVHVREQIEAVLERENLDREKALSGAGAGETEGGREDTTSGNVSSSALLQGDLEEVQKKVERFHVRRQLDNHPKVKDARDAVLQCYQAKTNTPLDCIDSVEQFKRSVAEMERQFVDSLRR</sequence>
<accession>A0A9P6ASI8</accession>
<evidence type="ECO:0000313" key="4">
    <source>
        <dbReference type="Proteomes" id="UP000886523"/>
    </source>
</evidence>
<comment type="caution">
    <text evidence="3">The sequence shown here is derived from an EMBL/GenBank/DDBJ whole genome shotgun (WGS) entry which is preliminary data.</text>
</comment>
<evidence type="ECO:0008006" key="5">
    <source>
        <dbReference type="Google" id="ProtNLM"/>
    </source>
</evidence>
<evidence type="ECO:0000313" key="3">
    <source>
        <dbReference type="EMBL" id="KAF9511153.1"/>
    </source>
</evidence>
<dbReference type="Pfam" id="PF07956">
    <property type="entry name" value="DUF1690"/>
    <property type="match status" value="1"/>
</dbReference>
<proteinExistence type="predicted"/>
<feature type="region of interest" description="Disordered" evidence="2">
    <location>
        <begin position="85"/>
        <end position="114"/>
    </location>
</feature>
<gene>
    <name evidence="3" type="ORF">BS47DRAFT_1299240</name>
</gene>
<dbReference type="AlphaFoldDB" id="A0A9P6ASI8"/>
<name>A0A9P6ASI8_9AGAM</name>